<dbReference type="PANTHER" id="PTHR33841">
    <property type="entry name" value="DNA METHYLTRANSFERASE YEEA-RELATED"/>
    <property type="match status" value="1"/>
</dbReference>
<dbReference type="InterPro" id="IPR029063">
    <property type="entry name" value="SAM-dependent_MTases_sf"/>
</dbReference>
<accession>A0A6N4R192</accession>
<dbReference type="InterPro" id="IPR002052">
    <property type="entry name" value="DNA_methylase_N6_adenine_CS"/>
</dbReference>
<dbReference type="InterPro" id="IPR050953">
    <property type="entry name" value="N4_N6_ade-DNA_methylase"/>
</dbReference>
<evidence type="ECO:0000256" key="2">
    <source>
        <dbReference type="ARBA" id="ARBA00022603"/>
    </source>
</evidence>
<dbReference type="AlphaFoldDB" id="A0A6N4R192"/>
<keyword evidence="10" id="KW-0255">Endonuclease</keyword>
<dbReference type="SUPFAM" id="SSF53335">
    <property type="entry name" value="S-adenosyl-L-methionine-dependent methyltransferases"/>
    <property type="match status" value="1"/>
</dbReference>
<protein>
    <recommendedName>
        <fullName evidence="1">site-specific DNA-methyltransferase (adenine-specific)</fullName>
        <ecNumber evidence="1">2.1.1.72</ecNumber>
    </recommendedName>
</protein>
<evidence type="ECO:0000256" key="1">
    <source>
        <dbReference type="ARBA" id="ARBA00011900"/>
    </source>
</evidence>
<dbReference type="Proteomes" id="UP000320948">
    <property type="component" value="Unassembled WGS sequence"/>
</dbReference>
<name>A0A6N4R192_BLAVI</name>
<dbReference type="PANTHER" id="PTHR33841:SF1">
    <property type="entry name" value="DNA METHYLTRANSFERASE A"/>
    <property type="match status" value="1"/>
</dbReference>
<dbReference type="Pfam" id="PF07669">
    <property type="entry name" value="Eco57I"/>
    <property type="match status" value="1"/>
</dbReference>
<dbReference type="PROSITE" id="PS00092">
    <property type="entry name" value="N6_MTASE"/>
    <property type="match status" value="1"/>
</dbReference>
<gene>
    <name evidence="10" type="ORF">DI628_00280</name>
</gene>
<organism evidence="10 11">
    <name type="scientific">Blastochloris viridis</name>
    <name type="common">Rhodopseudomonas viridis</name>
    <dbReference type="NCBI Taxonomy" id="1079"/>
    <lineage>
        <taxon>Bacteria</taxon>
        <taxon>Pseudomonadati</taxon>
        <taxon>Pseudomonadota</taxon>
        <taxon>Alphaproteobacteria</taxon>
        <taxon>Hyphomicrobiales</taxon>
        <taxon>Blastochloridaceae</taxon>
        <taxon>Blastochloris</taxon>
    </lineage>
</organism>
<evidence type="ECO:0000256" key="5">
    <source>
        <dbReference type="ARBA" id="ARBA00022747"/>
    </source>
</evidence>
<sequence length="1079" mass="121221">MKQKPLFSAKVISKALGSASRVIPSEHLAIIEDWQKKTEFGGKETNLDGPFLSEFVIPLLGYKGVHGSGAWTIEKNRPVGSGNVDVAIGKFTKGGAGDIVAPFELKGPKTKDLDAIMAGRNKTPVQQAWEYAMDAKGAQWVLVSNMLEIRLYAVGYGRQAYEVFFLKDLHKPLEYARFCLLLSAKALLEGSAADLLKKSELADKDITNRLYRDYKTLRADLIQGLQEHNPTLGAEDAIQFAQTILDRVLFIAFAEDTRLLPERSLADAFEAEDDYAKMTVWERFAALFNWVDKGFPKRKIPPYNGGLFKQNKAIDKLNVPDSLCEGFKKLGEYDFSSEISVNILGHIFEQSITDLEEIKARLNNADYDAKKGKRKKDGVFYTPDYITRYIVEQAVGGWLDGRRRELGFYDLPKLDPAKDYPTMHTGKGKKGKVTVTLTPKAKKHLAYWKDYKNALAGIKVLDPACGSGAFLVQTFDYLLEEGLRVNTEIQRLQGGIIDIFERLDTSILKNNLYGVDLNPESVEITKLSLWLKTASSQEKLTYLDDNIKCGNSIVADMAVQPSAFDWNQQFANIVQAGGFDVVVGNPPYVRQELFKSDKPYLQKHYTTYHGVADLFAYFYEKGINLLKPNGLLGYISSSTFFKTSSGQRLRELLSQKVTLHRLIDFGDRQVFEGATTYPTIVILQKAKPAKGHEIAFTTVTDDVVNFATLEEHAATMPQSNLGSSSWQLENVTVANVRKKAIGKHPNLSKVYGSPLYGIKTGCNDAFIIDQATREKLVKADPAAAGLIKPFLEGQDFKPWHTEPRGLYIIFTHRGVSIDKYPSIKAHLLQYRDSLEPKPEGWDDVDANKGKEWLGRKAGTYKWYEIQDTVAYSKSFEGPKIVYGHFSVTPLFSMDAQGFYSNDKSYIIPNADWFLLALLNSSTMWFLIRGMSPPVRGGFYECRIQYMETLPIPKATKEQKAALGALAQQCQQAAEARYMAQQEVLKRIPDLAPNPATAKLTGKLQAWWELDFAAFSKEVEKTFRQAIPLKQRNEWEAYLADHRKQVGNLAHRISQLEQEINQQVYTLFGLTADDVAVVEA</sequence>
<dbReference type="GO" id="GO:0009007">
    <property type="term" value="F:site-specific DNA-methyltransferase (adenine-specific) activity"/>
    <property type="evidence" value="ECO:0007669"/>
    <property type="project" value="UniProtKB-EC"/>
</dbReference>
<evidence type="ECO:0000256" key="6">
    <source>
        <dbReference type="ARBA" id="ARBA00023125"/>
    </source>
</evidence>
<evidence type="ECO:0000313" key="10">
    <source>
        <dbReference type="EMBL" id="TKW61103.1"/>
    </source>
</evidence>
<dbReference type="Gene3D" id="3.40.50.150">
    <property type="entry name" value="Vaccinia Virus protein VP39"/>
    <property type="match status" value="1"/>
</dbReference>
<feature type="domain" description="TaqI-like C-terminal specificity" evidence="9">
    <location>
        <begin position="788"/>
        <end position="951"/>
    </location>
</feature>
<keyword evidence="10" id="KW-0540">Nuclease</keyword>
<dbReference type="Pfam" id="PF12950">
    <property type="entry name" value="TaqI_C"/>
    <property type="match status" value="1"/>
</dbReference>
<dbReference type="EMBL" id="VAFM01000001">
    <property type="protein sequence ID" value="TKW61103.1"/>
    <property type="molecule type" value="Genomic_DNA"/>
</dbReference>
<keyword evidence="4" id="KW-0949">S-adenosyl-L-methionine</keyword>
<feature type="domain" description="Type II methyltransferase M.TaqI-like" evidence="8">
    <location>
        <begin position="510"/>
        <end position="671"/>
    </location>
</feature>
<dbReference type="GO" id="GO:0032259">
    <property type="term" value="P:methylation"/>
    <property type="evidence" value="ECO:0007669"/>
    <property type="project" value="UniProtKB-KW"/>
</dbReference>
<keyword evidence="5" id="KW-0680">Restriction system</keyword>
<dbReference type="GO" id="GO:0009307">
    <property type="term" value="P:DNA restriction-modification system"/>
    <property type="evidence" value="ECO:0007669"/>
    <property type="project" value="UniProtKB-KW"/>
</dbReference>
<keyword evidence="3" id="KW-0808">Transferase</keyword>
<keyword evidence="6" id="KW-0238">DNA-binding</keyword>
<proteinExistence type="predicted"/>
<dbReference type="GO" id="GO:0004519">
    <property type="term" value="F:endonuclease activity"/>
    <property type="evidence" value="ECO:0007669"/>
    <property type="project" value="UniProtKB-KW"/>
</dbReference>
<dbReference type="EC" id="2.1.1.72" evidence="1"/>
<keyword evidence="2" id="KW-0489">Methyltransferase</keyword>
<keyword evidence="10" id="KW-0378">Hydrolase</keyword>
<evidence type="ECO:0000256" key="4">
    <source>
        <dbReference type="ARBA" id="ARBA00022691"/>
    </source>
</evidence>
<dbReference type="InterPro" id="IPR025931">
    <property type="entry name" value="TaqI_C"/>
</dbReference>
<comment type="catalytic activity">
    <reaction evidence="7">
        <text>a 2'-deoxyadenosine in DNA + S-adenosyl-L-methionine = an N(6)-methyl-2'-deoxyadenosine in DNA + S-adenosyl-L-homocysteine + H(+)</text>
        <dbReference type="Rhea" id="RHEA:15197"/>
        <dbReference type="Rhea" id="RHEA-COMP:12418"/>
        <dbReference type="Rhea" id="RHEA-COMP:12419"/>
        <dbReference type="ChEBI" id="CHEBI:15378"/>
        <dbReference type="ChEBI" id="CHEBI:57856"/>
        <dbReference type="ChEBI" id="CHEBI:59789"/>
        <dbReference type="ChEBI" id="CHEBI:90615"/>
        <dbReference type="ChEBI" id="CHEBI:90616"/>
        <dbReference type="EC" id="2.1.1.72"/>
    </reaction>
</comment>
<evidence type="ECO:0000256" key="7">
    <source>
        <dbReference type="ARBA" id="ARBA00047942"/>
    </source>
</evidence>
<dbReference type="PRINTS" id="PR00507">
    <property type="entry name" value="N12N6MTFRASE"/>
</dbReference>
<evidence type="ECO:0000259" key="9">
    <source>
        <dbReference type="Pfam" id="PF12950"/>
    </source>
</evidence>
<evidence type="ECO:0000313" key="11">
    <source>
        <dbReference type="Proteomes" id="UP000320948"/>
    </source>
</evidence>
<reference evidence="10 11" key="1">
    <citation type="journal article" date="2017" name="Nat. Commun.">
        <title>In situ click chemistry generation of cyclooxygenase-2 inhibitors.</title>
        <authorList>
            <person name="Bhardwaj A."/>
            <person name="Kaur J."/>
            <person name="Wuest M."/>
            <person name="Wuest F."/>
        </authorList>
    </citation>
    <scope>NUCLEOTIDE SEQUENCE [LARGE SCALE GENOMIC DNA]</scope>
    <source>
        <strain evidence="10">S2_018_000_R2_106</strain>
    </source>
</reference>
<dbReference type="InterPro" id="IPR011639">
    <property type="entry name" value="MethylTrfase_TaqI-like_dom"/>
</dbReference>
<evidence type="ECO:0000259" key="8">
    <source>
        <dbReference type="Pfam" id="PF07669"/>
    </source>
</evidence>
<comment type="caution">
    <text evidence="10">The sequence shown here is derived from an EMBL/GenBank/DDBJ whole genome shotgun (WGS) entry which is preliminary data.</text>
</comment>
<evidence type="ECO:0000256" key="3">
    <source>
        <dbReference type="ARBA" id="ARBA00022679"/>
    </source>
</evidence>
<dbReference type="GO" id="GO:0003677">
    <property type="term" value="F:DNA binding"/>
    <property type="evidence" value="ECO:0007669"/>
    <property type="project" value="UniProtKB-KW"/>
</dbReference>